<evidence type="ECO:0000256" key="1">
    <source>
        <dbReference type="ARBA" id="ARBA00004328"/>
    </source>
</evidence>
<sequence>MCMNAGTLEGAPIELKDAEVDPAEIVTKALADLEKNVGDRLAALETKTADTARLDRIEAALNRRGAAPETKAADLGRKAFGDFLRRGVERMSAEEIKALTVATDTAGGFLAPTEFGAEMLKRIVEFSPVRQYARVITIGAPQIRYPRRVNSATATWVSETGDRTGSEPSFEQVSLTPYELATYVDVSTALLEDNVYNLEGELAIEFAEQFGKAEGAAFVAGSGVGQPKGLFTAAGIAEVKTGAAANFPASNPADVLIGMFHSLPNVHAQNGAWLMNRKTLGAIRQWKDGQGRYLVIDPISESAATTLLGRPIVECIDAPDIAANAFPIMFGDLSGYRIVDRVSLSTLRDPYTLATKGQVRIHARRRVGADVTHPDRFVKLKVAA</sequence>
<evidence type="ECO:0000313" key="3">
    <source>
        <dbReference type="EMBL" id="GJE00898.1"/>
    </source>
</evidence>
<protein>
    <recommendedName>
        <fullName evidence="2">Phage capsid-like C-terminal domain-containing protein</fullName>
    </recommendedName>
</protein>
<name>A0ABQ4SES1_9HYPH</name>
<dbReference type="EMBL" id="BPQQ01000031">
    <property type="protein sequence ID" value="GJE00898.1"/>
    <property type="molecule type" value="Genomic_DNA"/>
</dbReference>
<evidence type="ECO:0000259" key="2">
    <source>
        <dbReference type="Pfam" id="PF05065"/>
    </source>
</evidence>
<evidence type="ECO:0000313" key="4">
    <source>
        <dbReference type="Proteomes" id="UP001055153"/>
    </source>
</evidence>
<comment type="caution">
    <text evidence="3">The sequence shown here is derived from an EMBL/GenBank/DDBJ whole genome shotgun (WGS) entry which is preliminary data.</text>
</comment>
<gene>
    <name evidence="3" type="ORF">GMJLKIPL_2825</name>
</gene>
<feature type="domain" description="Phage capsid-like C-terminal" evidence="2">
    <location>
        <begin position="107"/>
        <end position="381"/>
    </location>
</feature>
<dbReference type="InterPro" id="IPR054612">
    <property type="entry name" value="Phage_capsid-like_C"/>
</dbReference>
<dbReference type="Proteomes" id="UP001055153">
    <property type="component" value="Unassembled WGS sequence"/>
</dbReference>
<dbReference type="Pfam" id="PF05065">
    <property type="entry name" value="Phage_capsid"/>
    <property type="match status" value="1"/>
</dbReference>
<organism evidence="3 4">
    <name type="scientific">Methylobacterium isbiliense</name>
    <dbReference type="NCBI Taxonomy" id="315478"/>
    <lineage>
        <taxon>Bacteria</taxon>
        <taxon>Pseudomonadati</taxon>
        <taxon>Pseudomonadota</taxon>
        <taxon>Alphaproteobacteria</taxon>
        <taxon>Hyphomicrobiales</taxon>
        <taxon>Methylobacteriaceae</taxon>
        <taxon>Methylobacterium</taxon>
    </lineage>
</organism>
<dbReference type="SUPFAM" id="SSF56563">
    <property type="entry name" value="Major capsid protein gp5"/>
    <property type="match status" value="1"/>
</dbReference>
<proteinExistence type="predicted"/>
<dbReference type="NCBIfam" id="TIGR01554">
    <property type="entry name" value="major_cap_HK97"/>
    <property type="match status" value="1"/>
</dbReference>
<accession>A0ABQ4SES1</accession>
<dbReference type="Gene3D" id="3.30.2400.10">
    <property type="entry name" value="Major capsid protein gp5"/>
    <property type="match status" value="1"/>
</dbReference>
<dbReference type="InterPro" id="IPR024455">
    <property type="entry name" value="Phage_capsid"/>
</dbReference>
<keyword evidence="4" id="KW-1185">Reference proteome</keyword>
<reference evidence="3" key="1">
    <citation type="journal article" date="2021" name="Front. Microbiol.">
        <title>Comprehensive Comparative Genomics and Phenotyping of Methylobacterium Species.</title>
        <authorList>
            <person name="Alessa O."/>
            <person name="Ogura Y."/>
            <person name="Fujitani Y."/>
            <person name="Takami H."/>
            <person name="Hayashi T."/>
            <person name="Sahin N."/>
            <person name="Tani A."/>
        </authorList>
    </citation>
    <scope>NUCLEOTIDE SEQUENCE</scope>
    <source>
        <strain evidence="3">DSM 17168</strain>
    </source>
</reference>
<reference evidence="3" key="2">
    <citation type="submission" date="2021-08" db="EMBL/GenBank/DDBJ databases">
        <authorList>
            <person name="Tani A."/>
            <person name="Ola A."/>
            <person name="Ogura Y."/>
            <person name="Katsura K."/>
            <person name="Hayashi T."/>
        </authorList>
    </citation>
    <scope>NUCLEOTIDE SEQUENCE</scope>
    <source>
        <strain evidence="3">DSM 17168</strain>
    </source>
</reference>
<comment type="subcellular location">
    <subcellularLocation>
        <location evidence="1">Virion</location>
    </subcellularLocation>
</comment>
<dbReference type="Gene3D" id="3.30.2320.10">
    <property type="entry name" value="hypothetical protein PF0899 domain"/>
    <property type="match status" value="1"/>
</dbReference>